<evidence type="ECO:0000313" key="1">
    <source>
        <dbReference type="EMBL" id="KAL1139122.1"/>
    </source>
</evidence>
<sequence length="212" mass="23834">MYHTRPGCSPLPLRLVATKRINHTPQEPVKPVLVYHGIDYDRDGRRQWRTDGNSFRLSRIKPKHCRRWNDAGAGRSTSWSWARLKKVEAPPQFHGSVLDQSVIGIVKEMSAFDGNPEVLEEWLTVGARAGNYLARTTLHYSRTYGVLMRRLSSKVRAECHLEVTTGLNIFTSAVKSQGAATLEAVLAQIDEDEDDFQSVKEYGGVEVGQQAL</sequence>
<name>A0ABD0Z3M7_9HEMI</name>
<keyword evidence="2" id="KW-1185">Reference proteome</keyword>
<organism evidence="1 2">
    <name type="scientific">Ranatra chinensis</name>
    <dbReference type="NCBI Taxonomy" id="642074"/>
    <lineage>
        <taxon>Eukaryota</taxon>
        <taxon>Metazoa</taxon>
        <taxon>Ecdysozoa</taxon>
        <taxon>Arthropoda</taxon>
        <taxon>Hexapoda</taxon>
        <taxon>Insecta</taxon>
        <taxon>Pterygota</taxon>
        <taxon>Neoptera</taxon>
        <taxon>Paraneoptera</taxon>
        <taxon>Hemiptera</taxon>
        <taxon>Heteroptera</taxon>
        <taxon>Panheteroptera</taxon>
        <taxon>Nepomorpha</taxon>
        <taxon>Nepidae</taxon>
        <taxon>Ranatrinae</taxon>
        <taxon>Ranatra</taxon>
    </lineage>
</organism>
<accession>A0ABD0Z3M7</accession>
<proteinExistence type="predicted"/>
<evidence type="ECO:0000313" key="2">
    <source>
        <dbReference type="Proteomes" id="UP001558652"/>
    </source>
</evidence>
<protein>
    <submittedName>
        <fullName evidence="1">Uncharacterized protein</fullName>
    </submittedName>
</protein>
<dbReference type="Proteomes" id="UP001558652">
    <property type="component" value="Unassembled WGS sequence"/>
</dbReference>
<reference evidence="1 2" key="1">
    <citation type="submission" date="2024-07" db="EMBL/GenBank/DDBJ databases">
        <title>Chromosome-level genome assembly of the water stick insect Ranatra chinensis (Heteroptera: Nepidae).</title>
        <authorList>
            <person name="Liu X."/>
        </authorList>
    </citation>
    <scope>NUCLEOTIDE SEQUENCE [LARGE SCALE GENOMIC DNA]</scope>
    <source>
        <strain evidence="1">Cailab_2021Rc</strain>
        <tissue evidence="1">Muscle</tissue>
    </source>
</reference>
<gene>
    <name evidence="1" type="ORF">AAG570_009182</name>
</gene>
<dbReference type="AlphaFoldDB" id="A0ABD0Z3M7"/>
<dbReference type="EMBL" id="JBFDAA010000003">
    <property type="protein sequence ID" value="KAL1139122.1"/>
    <property type="molecule type" value="Genomic_DNA"/>
</dbReference>
<comment type="caution">
    <text evidence="1">The sequence shown here is derived from an EMBL/GenBank/DDBJ whole genome shotgun (WGS) entry which is preliminary data.</text>
</comment>